<protein>
    <submittedName>
        <fullName evidence="2">Uncharacterized protein</fullName>
    </submittedName>
</protein>
<dbReference type="AlphaFoldDB" id="A0A0F5PMQ5"/>
<sequence length="34" mass="3892">MEIYGLVPYILVGGITKSVIYMMIYILSIQVLKE</sequence>
<evidence type="ECO:0000313" key="2">
    <source>
        <dbReference type="EMBL" id="KKC29913.1"/>
    </source>
</evidence>
<reference evidence="2 3" key="2">
    <citation type="journal article" date="2015" name="BMC Genomics">
        <title>Analysis of three genomes within the thermophilic bacterial species Caldanaerobacter subterraneus with a focus on carbon monoxide dehydrogenase evolution and hydrolase diversity.</title>
        <authorList>
            <person name="Sant'Anna F.H."/>
            <person name="Lebedinsky A.V."/>
            <person name="Sokolova T.G."/>
            <person name="Robb F.T."/>
            <person name="Gonzalez J.M."/>
        </authorList>
    </citation>
    <scope>NUCLEOTIDE SEQUENCE [LARGE SCALE GENOMIC DNA]</scope>
    <source>
        <strain evidence="2 3">DSM 12653</strain>
    </source>
</reference>
<proteinExistence type="predicted"/>
<feature type="transmembrane region" description="Helical" evidence="1">
    <location>
        <begin position="6"/>
        <end position="27"/>
    </location>
</feature>
<reference evidence="2 3" key="1">
    <citation type="submission" date="2008-07" db="EMBL/GenBank/DDBJ databases">
        <authorList>
            <person name="Gonzalez J."/>
            <person name="Sokolova T."/>
            <person name="Ferriera S."/>
            <person name="Johnson J."/>
            <person name="Kravitz S."/>
            <person name="Beeson K."/>
            <person name="Sutton G."/>
            <person name="Rogers Y.-H."/>
            <person name="Friedman R."/>
            <person name="Frazier M."/>
            <person name="Venter J.C."/>
        </authorList>
    </citation>
    <scope>NUCLEOTIDE SEQUENCE [LARGE SCALE GENOMIC DNA]</scope>
    <source>
        <strain evidence="2 3">DSM 12653</strain>
    </source>
</reference>
<keyword evidence="1" id="KW-0812">Transmembrane</keyword>
<comment type="caution">
    <text evidence="2">The sequence shown here is derived from an EMBL/GenBank/DDBJ whole genome shotgun (WGS) entry which is preliminary data.</text>
</comment>
<name>A0A0F5PMQ5_9THEO</name>
<dbReference type="Proteomes" id="UP000010146">
    <property type="component" value="Unassembled WGS sequence"/>
</dbReference>
<keyword evidence="1" id="KW-0472">Membrane</keyword>
<gene>
    <name evidence="2" type="ORF">CDSM653_01142</name>
</gene>
<organism evidence="2 3">
    <name type="scientific">Caldanaerobacter subterraneus subsp. pacificus DSM 12653</name>
    <dbReference type="NCBI Taxonomy" id="391606"/>
    <lineage>
        <taxon>Bacteria</taxon>
        <taxon>Bacillati</taxon>
        <taxon>Bacillota</taxon>
        <taxon>Clostridia</taxon>
        <taxon>Thermoanaerobacterales</taxon>
        <taxon>Thermoanaerobacteraceae</taxon>
        <taxon>Caldanaerobacter</taxon>
    </lineage>
</organism>
<evidence type="ECO:0000256" key="1">
    <source>
        <dbReference type="SAM" id="Phobius"/>
    </source>
</evidence>
<evidence type="ECO:0000313" key="3">
    <source>
        <dbReference type="Proteomes" id="UP000010146"/>
    </source>
</evidence>
<reference evidence="3" key="3">
    <citation type="submission" date="2015-02" db="EMBL/GenBank/DDBJ databases">
        <title>Genome analysis of three genomes within the thermophilic hydrogenogenic bacterial species Caldanaerobacter subterraneus.</title>
        <authorList>
            <person name="Sant'Anna F.H."/>
            <person name="Lebedinsky A."/>
            <person name="Sokolova T."/>
            <person name="Robb F.T."/>
            <person name="Gonzalez J.M."/>
        </authorList>
    </citation>
    <scope>NUCLEOTIDE SEQUENCE [LARGE SCALE GENOMIC DNA]</scope>
    <source>
        <strain evidence="3">DSM 12653</strain>
    </source>
</reference>
<keyword evidence="1" id="KW-1133">Transmembrane helix</keyword>
<dbReference type="EMBL" id="ABXP02000066">
    <property type="protein sequence ID" value="KKC29913.1"/>
    <property type="molecule type" value="Genomic_DNA"/>
</dbReference>
<accession>A0A0F5PMQ5</accession>